<dbReference type="AlphaFoldDB" id="A0AAD5RKY1"/>
<organism evidence="2 3">
    <name type="scientific">Zalerion maritima</name>
    <dbReference type="NCBI Taxonomy" id="339359"/>
    <lineage>
        <taxon>Eukaryota</taxon>
        <taxon>Fungi</taxon>
        <taxon>Dikarya</taxon>
        <taxon>Ascomycota</taxon>
        <taxon>Pezizomycotina</taxon>
        <taxon>Sordariomycetes</taxon>
        <taxon>Lulworthiomycetidae</taxon>
        <taxon>Lulworthiales</taxon>
        <taxon>Lulworthiaceae</taxon>
        <taxon>Zalerion</taxon>
    </lineage>
</organism>
<feature type="region of interest" description="Disordered" evidence="1">
    <location>
        <begin position="166"/>
        <end position="209"/>
    </location>
</feature>
<proteinExistence type="predicted"/>
<feature type="compositionally biased region" description="Low complexity" evidence="1">
    <location>
        <begin position="182"/>
        <end position="196"/>
    </location>
</feature>
<accession>A0AAD5RKY1</accession>
<name>A0AAD5RKY1_9PEZI</name>
<sequence>MASETEPSLQFHNTVSVTTSLATSWYTEALAFSEYVGAVSCLEACPDAPLGASATTTDSEEPCYSANMSRYTEFMEAVVTMTPGQEDDYNSEVARLNDAYYTYVSCLCAKSEWAPWSTAASGVCDSGEYTECKNPTATGDLEYLESVHVAYSSMCGDVVAARAETTEGAAGADSDEDGGDSTGTAGASAGSGTGSDQPGETGAGGDSGVRKTGVSLSAALLAGIMGVCLML</sequence>
<protein>
    <submittedName>
        <fullName evidence="2">Uncharacterized protein</fullName>
    </submittedName>
</protein>
<dbReference type="Proteomes" id="UP001201980">
    <property type="component" value="Unassembled WGS sequence"/>
</dbReference>
<evidence type="ECO:0000313" key="2">
    <source>
        <dbReference type="EMBL" id="KAJ2897359.1"/>
    </source>
</evidence>
<dbReference type="EMBL" id="JAKWBI020000280">
    <property type="protein sequence ID" value="KAJ2897359.1"/>
    <property type="molecule type" value="Genomic_DNA"/>
</dbReference>
<reference evidence="2" key="1">
    <citation type="submission" date="2022-07" db="EMBL/GenBank/DDBJ databases">
        <title>Draft genome sequence of Zalerion maritima ATCC 34329, a (micro)plastics degrading marine fungus.</title>
        <authorList>
            <person name="Paco A."/>
            <person name="Goncalves M.F.M."/>
            <person name="Rocha-Santos T.A.P."/>
            <person name="Alves A."/>
        </authorList>
    </citation>
    <scope>NUCLEOTIDE SEQUENCE</scope>
    <source>
        <strain evidence="2">ATCC 34329</strain>
    </source>
</reference>
<evidence type="ECO:0000313" key="3">
    <source>
        <dbReference type="Proteomes" id="UP001201980"/>
    </source>
</evidence>
<comment type="caution">
    <text evidence="2">The sequence shown here is derived from an EMBL/GenBank/DDBJ whole genome shotgun (WGS) entry which is preliminary data.</text>
</comment>
<keyword evidence="3" id="KW-1185">Reference proteome</keyword>
<evidence type="ECO:0000256" key="1">
    <source>
        <dbReference type="SAM" id="MobiDB-lite"/>
    </source>
</evidence>
<gene>
    <name evidence="2" type="ORF">MKZ38_004782</name>
</gene>